<dbReference type="EMBL" id="BAABME010025094">
    <property type="protein sequence ID" value="GAA0171492.1"/>
    <property type="molecule type" value="Genomic_DNA"/>
</dbReference>
<dbReference type="Proteomes" id="UP001454036">
    <property type="component" value="Unassembled WGS sequence"/>
</dbReference>
<organism evidence="2 3">
    <name type="scientific">Lithospermum erythrorhizon</name>
    <name type="common">Purple gromwell</name>
    <name type="synonym">Lithospermum officinale var. erythrorhizon</name>
    <dbReference type="NCBI Taxonomy" id="34254"/>
    <lineage>
        <taxon>Eukaryota</taxon>
        <taxon>Viridiplantae</taxon>
        <taxon>Streptophyta</taxon>
        <taxon>Embryophyta</taxon>
        <taxon>Tracheophyta</taxon>
        <taxon>Spermatophyta</taxon>
        <taxon>Magnoliopsida</taxon>
        <taxon>eudicotyledons</taxon>
        <taxon>Gunneridae</taxon>
        <taxon>Pentapetalae</taxon>
        <taxon>asterids</taxon>
        <taxon>lamiids</taxon>
        <taxon>Boraginales</taxon>
        <taxon>Boraginaceae</taxon>
        <taxon>Boraginoideae</taxon>
        <taxon>Lithospermeae</taxon>
        <taxon>Lithospermum</taxon>
    </lineage>
</organism>
<evidence type="ECO:0000313" key="2">
    <source>
        <dbReference type="EMBL" id="GAA0171492.1"/>
    </source>
</evidence>
<protein>
    <recommendedName>
        <fullName evidence="4">Reverse transcriptase domain-containing protein</fullName>
    </recommendedName>
</protein>
<gene>
    <name evidence="2" type="ORF">LIER_41167</name>
</gene>
<evidence type="ECO:0008006" key="4">
    <source>
        <dbReference type="Google" id="ProtNLM"/>
    </source>
</evidence>
<accession>A0AAV3RAV3</accession>
<feature type="region of interest" description="Disordered" evidence="1">
    <location>
        <begin position="209"/>
        <end position="237"/>
    </location>
</feature>
<feature type="region of interest" description="Disordered" evidence="1">
    <location>
        <begin position="80"/>
        <end position="116"/>
    </location>
</feature>
<proteinExistence type="predicted"/>
<sequence length="237" mass="27175">MVRSTIPAAQNPTSGNMTNQMASSVGNASQVPQNQNTSEHSPIEIPVGEVNQILEKDRLVREQRDTLVVERKEGPYNNLRENLNRKDLKGPLKKPLSWDKQHDKGQNFKKRSYSPPHKELVRYTQSSSSQFAVGHTPLRVAISEIYSQMTNKNLLPRPPCMRGQAVNRDKSRYCKYHREHGHDNDECRMLKVEIDRLIKRGYLKEFVDTRGRPQGCPRSPQRENINYSPGHGANPPR</sequence>
<reference evidence="2 3" key="1">
    <citation type="submission" date="2024-01" db="EMBL/GenBank/DDBJ databases">
        <title>The complete chloroplast genome sequence of Lithospermum erythrorhizon: insights into the phylogenetic relationship among Boraginaceae species and the maternal lineages of purple gromwells.</title>
        <authorList>
            <person name="Okada T."/>
            <person name="Watanabe K."/>
        </authorList>
    </citation>
    <scope>NUCLEOTIDE SEQUENCE [LARGE SCALE GENOMIC DNA]</scope>
</reference>
<evidence type="ECO:0000313" key="3">
    <source>
        <dbReference type="Proteomes" id="UP001454036"/>
    </source>
</evidence>
<feature type="region of interest" description="Disordered" evidence="1">
    <location>
        <begin position="1"/>
        <end position="47"/>
    </location>
</feature>
<keyword evidence="3" id="KW-1185">Reference proteome</keyword>
<comment type="caution">
    <text evidence="2">The sequence shown here is derived from an EMBL/GenBank/DDBJ whole genome shotgun (WGS) entry which is preliminary data.</text>
</comment>
<feature type="compositionally biased region" description="Polar residues" evidence="1">
    <location>
        <begin position="7"/>
        <end position="40"/>
    </location>
</feature>
<dbReference type="AlphaFoldDB" id="A0AAV3RAV3"/>
<feature type="compositionally biased region" description="Basic and acidic residues" evidence="1">
    <location>
        <begin position="82"/>
        <end position="106"/>
    </location>
</feature>
<name>A0AAV3RAV3_LITER</name>
<evidence type="ECO:0000256" key="1">
    <source>
        <dbReference type="SAM" id="MobiDB-lite"/>
    </source>
</evidence>